<feature type="domain" description="Tyr recombinase" evidence="4">
    <location>
        <begin position="93"/>
        <end position="280"/>
    </location>
</feature>
<proteinExistence type="inferred from homology"/>
<evidence type="ECO:0000256" key="3">
    <source>
        <dbReference type="ARBA" id="ARBA00023172"/>
    </source>
</evidence>
<comment type="similarity">
    <text evidence="1">Belongs to the 'phage' integrase family.</text>
</comment>
<dbReference type="Pfam" id="PF13102">
    <property type="entry name" value="Phage_int_SAM_5"/>
    <property type="match status" value="1"/>
</dbReference>
<dbReference type="EMBL" id="CP094326">
    <property type="protein sequence ID" value="UNY99769.1"/>
    <property type="molecule type" value="Genomic_DNA"/>
</dbReference>
<gene>
    <name evidence="5" type="ORF">MQE36_05345</name>
</gene>
<evidence type="ECO:0000259" key="4">
    <source>
        <dbReference type="PROSITE" id="PS51898"/>
    </source>
</evidence>
<keyword evidence="6" id="KW-1185">Reference proteome</keyword>
<dbReference type="Pfam" id="PF00589">
    <property type="entry name" value="Phage_integrase"/>
    <property type="match status" value="1"/>
</dbReference>
<dbReference type="PANTHER" id="PTHR30349">
    <property type="entry name" value="PHAGE INTEGRASE-RELATED"/>
    <property type="match status" value="1"/>
</dbReference>
<name>A0ABY3YPR9_9FLAO</name>
<dbReference type="InterPro" id="IPR002104">
    <property type="entry name" value="Integrase_catalytic"/>
</dbReference>
<keyword evidence="3" id="KW-0233">DNA recombination</keyword>
<dbReference type="Gene3D" id="1.10.150.130">
    <property type="match status" value="1"/>
</dbReference>
<dbReference type="InterPro" id="IPR013762">
    <property type="entry name" value="Integrase-like_cat_sf"/>
</dbReference>
<evidence type="ECO:0000313" key="5">
    <source>
        <dbReference type="EMBL" id="UNY99769.1"/>
    </source>
</evidence>
<sequence>MHTDTIFFYIYHRHNLLYTGNPSVFKLHTLGEILPFLNKYEVFLRSRGGTDGGIGVRMRAIRALYNMAIERKIVRKELYPFDAYKISKLKGKGIKRALNIDEVQSIINMNISKCPHLADSRNYFLFSFYTRGMNFADMMKLKCSDTSGDKIFYIRSKTKGNFIIKILPPVREILDYYSQFSKTKYVFPILLKDKMTPNQVENRTSKTLKKYNKDLKEIAKICKINKAISSYVARHSFANCLKQKGVATDIISESMGHQNVTITQAYLKELDSSVLDDACELLL</sequence>
<dbReference type="InterPro" id="IPR011010">
    <property type="entry name" value="DNA_brk_join_enz"/>
</dbReference>
<dbReference type="PROSITE" id="PS51898">
    <property type="entry name" value="TYR_RECOMBINASE"/>
    <property type="match status" value="1"/>
</dbReference>
<dbReference type="InterPro" id="IPR050090">
    <property type="entry name" value="Tyrosine_recombinase_XerCD"/>
</dbReference>
<evidence type="ECO:0000256" key="2">
    <source>
        <dbReference type="ARBA" id="ARBA00023125"/>
    </source>
</evidence>
<evidence type="ECO:0000313" key="6">
    <source>
        <dbReference type="Proteomes" id="UP000829476"/>
    </source>
</evidence>
<dbReference type="SUPFAM" id="SSF56349">
    <property type="entry name" value="DNA breaking-rejoining enzymes"/>
    <property type="match status" value="1"/>
</dbReference>
<dbReference type="RefSeq" id="WP_242938141.1">
    <property type="nucleotide sequence ID" value="NZ_CP094326.1"/>
</dbReference>
<reference evidence="5 6" key="1">
    <citation type="journal article" date="2018" name="Int. J. Syst. Evol. Microbiol.">
        <title>Zhouia spongiae sp. nov., isolated from a marine sponge.</title>
        <authorList>
            <person name="Zhuang L."/>
            <person name="Lin B."/>
            <person name="Qin F."/>
            <person name="Luo L."/>
        </authorList>
    </citation>
    <scope>NUCLEOTIDE SEQUENCE [LARGE SCALE GENOMIC DNA]</scope>
    <source>
        <strain evidence="5 6">HN-Y44</strain>
    </source>
</reference>
<dbReference type="InterPro" id="IPR010998">
    <property type="entry name" value="Integrase_recombinase_N"/>
</dbReference>
<evidence type="ECO:0000256" key="1">
    <source>
        <dbReference type="ARBA" id="ARBA00008857"/>
    </source>
</evidence>
<dbReference type="Gene3D" id="1.10.443.10">
    <property type="entry name" value="Intergrase catalytic core"/>
    <property type="match status" value="1"/>
</dbReference>
<dbReference type="PANTHER" id="PTHR30349:SF64">
    <property type="entry name" value="PROPHAGE INTEGRASE INTD-RELATED"/>
    <property type="match status" value="1"/>
</dbReference>
<dbReference type="CDD" id="cd01185">
    <property type="entry name" value="INTN1_C_like"/>
    <property type="match status" value="1"/>
</dbReference>
<accession>A0ABY3YPR9</accession>
<dbReference type="Proteomes" id="UP000829476">
    <property type="component" value="Chromosome"/>
</dbReference>
<keyword evidence="2" id="KW-0238">DNA-binding</keyword>
<dbReference type="InterPro" id="IPR025269">
    <property type="entry name" value="SAM-like_dom"/>
</dbReference>
<organism evidence="5 6">
    <name type="scientific">Zhouia spongiae</name>
    <dbReference type="NCBI Taxonomy" id="2202721"/>
    <lineage>
        <taxon>Bacteria</taxon>
        <taxon>Pseudomonadati</taxon>
        <taxon>Bacteroidota</taxon>
        <taxon>Flavobacteriia</taxon>
        <taxon>Flavobacteriales</taxon>
        <taxon>Flavobacteriaceae</taxon>
        <taxon>Zhouia</taxon>
    </lineage>
</organism>
<protein>
    <submittedName>
        <fullName evidence="5">Site-specific integrase</fullName>
    </submittedName>
</protein>